<keyword evidence="4" id="KW-0689">Ribosomal protein</keyword>
<keyword evidence="3" id="KW-0809">Transit peptide</keyword>
<protein>
    <recommendedName>
        <fullName evidence="7">Small ribosomal subunit protein mS31</fullName>
    </recommendedName>
    <alternativeName>
        <fullName evidence="8">28S ribosomal protein S31, mitochondrial</fullName>
    </alternativeName>
</protein>
<keyword evidence="11" id="KW-1185">Reference proteome</keyword>
<reference evidence="10 11" key="1">
    <citation type="submission" date="2020-06" db="EMBL/GenBank/DDBJ databases">
        <authorList>
            <person name="Li R."/>
            <person name="Bekaert M."/>
        </authorList>
    </citation>
    <scope>NUCLEOTIDE SEQUENCE [LARGE SCALE GENOMIC DNA]</scope>
    <source>
        <strain evidence="11">wild</strain>
    </source>
</reference>
<dbReference type="PANTHER" id="PTHR13231:SF3">
    <property type="entry name" value="SMALL RIBOSOMAL SUBUNIT PROTEIN MS31"/>
    <property type="match status" value="1"/>
</dbReference>
<dbReference type="GO" id="GO:0003735">
    <property type="term" value="F:structural constituent of ribosome"/>
    <property type="evidence" value="ECO:0007669"/>
    <property type="project" value="InterPro"/>
</dbReference>
<evidence type="ECO:0000313" key="10">
    <source>
        <dbReference type="EMBL" id="CAC5372430.1"/>
    </source>
</evidence>
<dbReference type="EMBL" id="CACVKT020001854">
    <property type="protein sequence ID" value="CAC5372430.1"/>
    <property type="molecule type" value="Genomic_DNA"/>
</dbReference>
<dbReference type="AlphaFoldDB" id="A0A6J8AS71"/>
<dbReference type="Proteomes" id="UP000507470">
    <property type="component" value="Unassembled WGS sequence"/>
</dbReference>
<evidence type="ECO:0000256" key="5">
    <source>
        <dbReference type="ARBA" id="ARBA00023128"/>
    </source>
</evidence>
<evidence type="ECO:0000256" key="7">
    <source>
        <dbReference type="ARBA" id="ARBA00035133"/>
    </source>
</evidence>
<evidence type="ECO:0000256" key="3">
    <source>
        <dbReference type="ARBA" id="ARBA00022946"/>
    </source>
</evidence>
<evidence type="ECO:0000256" key="4">
    <source>
        <dbReference type="ARBA" id="ARBA00022980"/>
    </source>
</evidence>
<feature type="compositionally biased region" description="Basic and acidic residues" evidence="9">
    <location>
        <begin position="123"/>
        <end position="149"/>
    </location>
</feature>
<proteinExistence type="inferred from homology"/>
<keyword evidence="5" id="KW-0496">Mitochondrion</keyword>
<sequence length="368" mass="42554">MSASLKMLQICRSCLKCRSSANSLSNGIIITLPTRSIFNTANLLRRKNPNEPHSGESEDDPLDKTLQSAAEDLSNKISGEKGRHVATDLIQKLKMMKMARPEGEDTNGQQNFGSILSKMSTDQVKHRGEGRSKRRGQRDDNRDNRKQEKALSGIFDDMSAVRYQDSENYDYHAMKRPNPLAVERKFTDRKSPDQRGPRKWIRQPGADRDFKLFEGDRLDIFSPGDIKAEVKEGKETLWDVLEKEELTKLQTAAPKNGFEEMIVWTKQGKLWHFPIDNEQGWELEQKTGFHEHIFLEHLTEDFPKKGPIRQFMNHVVVALSKNAFITAEQKREHIQWFREYFIEKQDILQESLGENGLIRNERLSELEA</sequence>
<name>A0A6J8AS71_MYTCO</name>
<comment type="similarity">
    <text evidence="2">Belongs to the mitochondrion-specific ribosomal protein mS31 family.</text>
</comment>
<dbReference type="InterPro" id="IPR026299">
    <property type="entry name" value="MRP-S31"/>
</dbReference>
<keyword evidence="6" id="KW-0687">Ribonucleoprotein</keyword>
<dbReference type="GO" id="GO:0005763">
    <property type="term" value="C:mitochondrial small ribosomal subunit"/>
    <property type="evidence" value="ECO:0007669"/>
    <property type="project" value="InterPro"/>
</dbReference>
<evidence type="ECO:0000256" key="2">
    <source>
        <dbReference type="ARBA" id="ARBA00011057"/>
    </source>
</evidence>
<organism evidence="10 11">
    <name type="scientific">Mytilus coruscus</name>
    <name type="common">Sea mussel</name>
    <dbReference type="NCBI Taxonomy" id="42192"/>
    <lineage>
        <taxon>Eukaryota</taxon>
        <taxon>Metazoa</taxon>
        <taxon>Spiralia</taxon>
        <taxon>Lophotrochozoa</taxon>
        <taxon>Mollusca</taxon>
        <taxon>Bivalvia</taxon>
        <taxon>Autobranchia</taxon>
        <taxon>Pteriomorphia</taxon>
        <taxon>Mytilida</taxon>
        <taxon>Mytiloidea</taxon>
        <taxon>Mytilidae</taxon>
        <taxon>Mytilinae</taxon>
        <taxon>Mytilus</taxon>
    </lineage>
</organism>
<evidence type="ECO:0000256" key="8">
    <source>
        <dbReference type="ARBA" id="ARBA00035363"/>
    </source>
</evidence>
<evidence type="ECO:0000256" key="9">
    <source>
        <dbReference type="SAM" id="MobiDB-lite"/>
    </source>
</evidence>
<comment type="subcellular location">
    <subcellularLocation>
        <location evidence="1">Mitochondrion</location>
    </subcellularLocation>
</comment>
<dbReference type="OrthoDB" id="5989925at2759"/>
<feature type="region of interest" description="Disordered" evidence="9">
    <location>
        <begin position="101"/>
        <end position="151"/>
    </location>
</feature>
<accession>A0A6J8AS71</accession>
<evidence type="ECO:0000256" key="6">
    <source>
        <dbReference type="ARBA" id="ARBA00023274"/>
    </source>
</evidence>
<evidence type="ECO:0000256" key="1">
    <source>
        <dbReference type="ARBA" id="ARBA00004173"/>
    </source>
</evidence>
<dbReference type="PANTHER" id="PTHR13231">
    <property type="entry name" value="MITOCHONDRIAL RIBOSOMAL PROTEIN S31"/>
    <property type="match status" value="1"/>
</dbReference>
<feature type="compositionally biased region" description="Polar residues" evidence="9">
    <location>
        <begin position="106"/>
        <end position="122"/>
    </location>
</feature>
<evidence type="ECO:0000313" key="11">
    <source>
        <dbReference type="Proteomes" id="UP000507470"/>
    </source>
</evidence>
<dbReference type="Pfam" id="PF15433">
    <property type="entry name" value="MRP-S31"/>
    <property type="match status" value="1"/>
</dbReference>
<gene>
    <name evidence="10" type="ORF">MCOR_10511</name>
</gene>